<sequence length="101" mass="12503">MQPIEQNNMYFNFQKQRSELINSKEKQFPIFYQMTNKFDFNAQYQNQAYGNFNQMFKSNQYFQQFSSGINPENIRELEASVQRWQQRKKNVQEKYNEFQQI</sequence>
<reference evidence="2" key="1">
    <citation type="submission" date="2021-01" db="EMBL/GenBank/DDBJ databases">
        <authorList>
            <consortium name="Genoscope - CEA"/>
            <person name="William W."/>
        </authorList>
    </citation>
    <scope>NUCLEOTIDE SEQUENCE</scope>
</reference>
<dbReference type="AlphaFoldDB" id="A0A8S1LZI4"/>
<evidence type="ECO:0000313" key="2">
    <source>
        <dbReference type="EMBL" id="CAD8071475.1"/>
    </source>
</evidence>
<keyword evidence="3" id="KW-1185">Reference proteome</keyword>
<dbReference type="Proteomes" id="UP000692954">
    <property type="component" value="Unassembled WGS sequence"/>
</dbReference>
<name>A0A8S1LZI4_9CILI</name>
<evidence type="ECO:0000313" key="3">
    <source>
        <dbReference type="Proteomes" id="UP000692954"/>
    </source>
</evidence>
<keyword evidence="1" id="KW-0175">Coiled coil</keyword>
<proteinExistence type="predicted"/>
<gene>
    <name evidence="2" type="ORF">PSON_ATCC_30995.1.T0280078</name>
</gene>
<protein>
    <submittedName>
        <fullName evidence="2">Uncharacterized protein</fullName>
    </submittedName>
</protein>
<dbReference type="EMBL" id="CAJJDN010000028">
    <property type="protein sequence ID" value="CAD8071475.1"/>
    <property type="molecule type" value="Genomic_DNA"/>
</dbReference>
<evidence type="ECO:0000256" key="1">
    <source>
        <dbReference type="SAM" id="Coils"/>
    </source>
</evidence>
<comment type="caution">
    <text evidence="2">The sequence shown here is derived from an EMBL/GenBank/DDBJ whole genome shotgun (WGS) entry which is preliminary data.</text>
</comment>
<organism evidence="2 3">
    <name type="scientific">Paramecium sonneborni</name>
    <dbReference type="NCBI Taxonomy" id="65129"/>
    <lineage>
        <taxon>Eukaryota</taxon>
        <taxon>Sar</taxon>
        <taxon>Alveolata</taxon>
        <taxon>Ciliophora</taxon>
        <taxon>Intramacronucleata</taxon>
        <taxon>Oligohymenophorea</taxon>
        <taxon>Peniculida</taxon>
        <taxon>Parameciidae</taxon>
        <taxon>Paramecium</taxon>
    </lineage>
</organism>
<feature type="coiled-coil region" evidence="1">
    <location>
        <begin position="74"/>
        <end position="101"/>
    </location>
</feature>
<accession>A0A8S1LZI4</accession>